<protein>
    <submittedName>
        <fullName evidence="2">Uncharacterized protein</fullName>
    </submittedName>
</protein>
<keyword evidence="3" id="KW-1185">Reference proteome</keyword>
<reference evidence="2 3" key="1">
    <citation type="submission" date="2014-04" db="EMBL/GenBank/DDBJ databases">
        <authorList>
            <consortium name="DOE Joint Genome Institute"/>
            <person name="Kuo A."/>
            <person name="Kohler A."/>
            <person name="Nagy L.G."/>
            <person name="Floudas D."/>
            <person name="Copeland A."/>
            <person name="Barry K.W."/>
            <person name="Cichocki N."/>
            <person name="Veneault-Fourrey C."/>
            <person name="LaButti K."/>
            <person name="Lindquist E.A."/>
            <person name="Lipzen A."/>
            <person name="Lundell T."/>
            <person name="Morin E."/>
            <person name="Murat C."/>
            <person name="Sun H."/>
            <person name="Tunlid A."/>
            <person name="Henrissat B."/>
            <person name="Grigoriev I.V."/>
            <person name="Hibbett D.S."/>
            <person name="Martin F."/>
            <person name="Nordberg H.P."/>
            <person name="Cantor M.N."/>
            <person name="Hua S.X."/>
        </authorList>
    </citation>
    <scope>NUCLEOTIDE SEQUENCE [LARGE SCALE GENOMIC DNA]</scope>
    <source>
        <strain evidence="2 3">LaAM-08-1</strain>
    </source>
</reference>
<gene>
    <name evidence="2" type="ORF">K443DRAFT_475692</name>
</gene>
<reference evidence="3" key="2">
    <citation type="submission" date="2015-01" db="EMBL/GenBank/DDBJ databases">
        <title>Evolutionary Origins and Diversification of the Mycorrhizal Mutualists.</title>
        <authorList>
            <consortium name="DOE Joint Genome Institute"/>
            <consortium name="Mycorrhizal Genomics Consortium"/>
            <person name="Kohler A."/>
            <person name="Kuo A."/>
            <person name="Nagy L.G."/>
            <person name="Floudas D."/>
            <person name="Copeland A."/>
            <person name="Barry K.W."/>
            <person name="Cichocki N."/>
            <person name="Veneault-Fourrey C."/>
            <person name="LaButti K."/>
            <person name="Lindquist E.A."/>
            <person name="Lipzen A."/>
            <person name="Lundell T."/>
            <person name="Morin E."/>
            <person name="Murat C."/>
            <person name="Riley R."/>
            <person name="Ohm R."/>
            <person name="Sun H."/>
            <person name="Tunlid A."/>
            <person name="Henrissat B."/>
            <person name="Grigoriev I.V."/>
            <person name="Hibbett D.S."/>
            <person name="Martin F."/>
        </authorList>
    </citation>
    <scope>NUCLEOTIDE SEQUENCE [LARGE SCALE GENOMIC DNA]</scope>
    <source>
        <strain evidence="3">LaAM-08-1</strain>
    </source>
</reference>
<dbReference type="Proteomes" id="UP000054477">
    <property type="component" value="Unassembled WGS sequence"/>
</dbReference>
<dbReference type="AlphaFoldDB" id="A0A0C9X1X2"/>
<feature type="transmembrane region" description="Helical" evidence="1">
    <location>
        <begin position="48"/>
        <end position="64"/>
    </location>
</feature>
<dbReference type="OrthoDB" id="3061166at2759"/>
<accession>A0A0C9X1X2</accession>
<dbReference type="HOGENOM" id="CLU_2527818_0_0_1"/>
<dbReference type="EMBL" id="KN838984">
    <property type="protein sequence ID" value="KIJ91636.1"/>
    <property type="molecule type" value="Genomic_DNA"/>
</dbReference>
<keyword evidence="1" id="KW-0472">Membrane</keyword>
<feature type="transmembrane region" description="Helical" evidence="1">
    <location>
        <begin position="25"/>
        <end position="42"/>
    </location>
</feature>
<evidence type="ECO:0000313" key="3">
    <source>
        <dbReference type="Proteomes" id="UP000054477"/>
    </source>
</evidence>
<evidence type="ECO:0000256" key="1">
    <source>
        <dbReference type="SAM" id="Phobius"/>
    </source>
</evidence>
<sequence>MVERASVWLVSSGTTTCRGRREKKVACVAILLASDVGLFVYLRALLRIGSWWVAFSFLPFLLAPNQRNNLHLRAHILPNIHRRL</sequence>
<keyword evidence="1" id="KW-0812">Transmembrane</keyword>
<proteinExistence type="predicted"/>
<evidence type="ECO:0000313" key="2">
    <source>
        <dbReference type="EMBL" id="KIJ91636.1"/>
    </source>
</evidence>
<keyword evidence="1" id="KW-1133">Transmembrane helix</keyword>
<name>A0A0C9X1X2_9AGAR</name>
<organism evidence="2 3">
    <name type="scientific">Laccaria amethystina LaAM-08-1</name>
    <dbReference type="NCBI Taxonomy" id="1095629"/>
    <lineage>
        <taxon>Eukaryota</taxon>
        <taxon>Fungi</taxon>
        <taxon>Dikarya</taxon>
        <taxon>Basidiomycota</taxon>
        <taxon>Agaricomycotina</taxon>
        <taxon>Agaricomycetes</taxon>
        <taxon>Agaricomycetidae</taxon>
        <taxon>Agaricales</taxon>
        <taxon>Agaricineae</taxon>
        <taxon>Hydnangiaceae</taxon>
        <taxon>Laccaria</taxon>
    </lineage>
</organism>